<dbReference type="VEuPathDB" id="VectorBase:LOC119164676"/>
<keyword evidence="2" id="KW-1185">Reference proteome</keyword>
<evidence type="ECO:0000313" key="1">
    <source>
        <dbReference type="EMBL" id="KAH8026682.1"/>
    </source>
</evidence>
<proteinExistence type="predicted"/>
<evidence type="ECO:0008006" key="3">
    <source>
        <dbReference type="Google" id="ProtNLM"/>
    </source>
</evidence>
<dbReference type="EMBL" id="JABSTU010000007">
    <property type="protein sequence ID" value="KAH8026682.1"/>
    <property type="molecule type" value="Genomic_DNA"/>
</dbReference>
<dbReference type="Proteomes" id="UP000821866">
    <property type="component" value="Unassembled WGS sequence"/>
</dbReference>
<accession>A0A9J6DXR5</accession>
<reference evidence="1" key="2">
    <citation type="submission" date="2021-09" db="EMBL/GenBank/DDBJ databases">
        <authorList>
            <person name="Jia N."/>
            <person name="Wang J."/>
            <person name="Shi W."/>
            <person name="Du L."/>
            <person name="Sun Y."/>
            <person name="Zhan W."/>
            <person name="Jiang J."/>
            <person name="Wang Q."/>
            <person name="Zhang B."/>
            <person name="Ji P."/>
            <person name="Sakyi L.B."/>
            <person name="Cui X."/>
            <person name="Yuan T."/>
            <person name="Jiang B."/>
            <person name="Yang W."/>
            <person name="Lam T.T.-Y."/>
            <person name="Chang Q."/>
            <person name="Ding S."/>
            <person name="Wang X."/>
            <person name="Zhu J."/>
            <person name="Ruan X."/>
            <person name="Zhao L."/>
            <person name="Wei J."/>
            <person name="Que T."/>
            <person name="Du C."/>
            <person name="Cheng J."/>
            <person name="Dai P."/>
            <person name="Han X."/>
            <person name="Huang E."/>
            <person name="Gao Y."/>
            <person name="Liu J."/>
            <person name="Shao H."/>
            <person name="Ye R."/>
            <person name="Li L."/>
            <person name="Wei W."/>
            <person name="Wang X."/>
            <person name="Wang C."/>
            <person name="Huo Q."/>
            <person name="Li W."/>
            <person name="Guo W."/>
            <person name="Chen H."/>
            <person name="Chen S."/>
            <person name="Zhou L."/>
            <person name="Zhou L."/>
            <person name="Ni X."/>
            <person name="Tian J."/>
            <person name="Zhou Y."/>
            <person name="Sheng Y."/>
            <person name="Liu T."/>
            <person name="Pan Y."/>
            <person name="Xia L."/>
            <person name="Li J."/>
            <person name="Zhao F."/>
            <person name="Cao W."/>
        </authorList>
    </citation>
    <scope>NUCLEOTIDE SEQUENCE</scope>
    <source>
        <strain evidence="1">Rmic-2018</strain>
        <tissue evidence="1">Larvae</tissue>
    </source>
</reference>
<dbReference type="PANTHER" id="PTHR34615:SF1">
    <property type="entry name" value="PX DOMAIN-CONTAINING PROTEIN"/>
    <property type="match status" value="1"/>
</dbReference>
<name>A0A9J6DXR5_RHIMP</name>
<dbReference type="PANTHER" id="PTHR34615">
    <property type="entry name" value="PX DOMAIN-CONTAINING PROTEIN"/>
    <property type="match status" value="1"/>
</dbReference>
<evidence type="ECO:0000313" key="2">
    <source>
        <dbReference type="Proteomes" id="UP000821866"/>
    </source>
</evidence>
<protein>
    <recommendedName>
        <fullName evidence="3">DDE Tnp4 domain-containing protein</fullName>
    </recommendedName>
</protein>
<organism evidence="1 2">
    <name type="scientific">Rhipicephalus microplus</name>
    <name type="common">Cattle tick</name>
    <name type="synonym">Boophilus microplus</name>
    <dbReference type="NCBI Taxonomy" id="6941"/>
    <lineage>
        <taxon>Eukaryota</taxon>
        <taxon>Metazoa</taxon>
        <taxon>Ecdysozoa</taxon>
        <taxon>Arthropoda</taxon>
        <taxon>Chelicerata</taxon>
        <taxon>Arachnida</taxon>
        <taxon>Acari</taxon>
        <taxon>Parasitiformes</taxon>
        <taxon>Ixodida</taxon>
        <taxon>Ixodoidea</taxon>
        <taxon>Ixodidae</taxon>
        <taxon>Rhipicephalinae</taxon>
        <taxon>Rhipicephalus</taxon>
        <taxon>Boophilus</taxon>
    </lineage>
</organism>
<gene>
    <name evidence="1" type="ORF">HPB51_024178</name>
</gene>
<sequence>MAYLDMSWSDLEDIFLEVPAIPRPRTFKSAGGFINTSTLDPLTFLRWFRFDQEHLKQLKDDLRNPQVMWSAQGVVVPGEEALLMTPRRFASPMRWCDLEPLFGRTTFTMSSVVSQVIGHVNRVFGRLTTHTWLTLDNLNVFSQAVHNRGAPLFNCWGFVDGTALPICRPSVDQSQYFSGHKRTQVVKYQAVMGANGINASHFPLQRRVSRPFPGKRHGAG</sequence>
<comment type="caution">
    <text evidence="1">The sequence shown here is derived from an EMBL/GenBank/DDBJ whole genome shotgun (WGS) entry which is preliminary data.</text>
</comment>
<dbReference type="AlphaFoldDB" id="A0A9J6DXR5"/>
<reference evidence="1" key="1">
    <citation type="journal article" date="2020" name="Cell">
        <title>Large-Scale Comparative Analyses of Tick Genomes Elucidate Their Genetic Diversity and Vector Capacities.</title>
        <authorList>
            <consortium name="Tick Genome and Microbiome Consortium (TIGMIC)"/>
            <person name="Jia N."/>
            <person name="Wang J."/>
            <person name="Shi W."/>
            <person name="Du L."/>
            <person name="Sun Y."/>
            <person name="Zhan W."/>
            <person name="Jiang J.F."/>
            <person name="Wang Q."/>
            <person name="Zhang B."/>
            <person name="Ji P."/>
            <person name="Bell-Sakyi L."/>
            <person name="Cui X.M."/>
            <person name="Yuan T.T."/>
            <person name="Jiang B.G."/>
            <person name="Yang W.F."/>
            <person name="Lam T.T."/>
            <person name="Chang Q.C."/>
            <person name="Ding S.J."/>
            <person name="Wang X.J."/>
            <person name="Zhu J.G."/>
            <person name="Ruan X.D."/>
            <person name="Zhao L."/>
            <person name="Wei J.T."/>
            <person name="Ye R.Z."/>
            <person name="Que T.C."/>
            <person name="Du C.H."/>
            <person name="Zhou Y.H."/>
            <person name="Cheng J.X."/>
            <person name="Dai P.F."/>
            <person name="Guo W.B."/>
            <person name="Han X.H."/>
            <person name="Huang E.J."/>
            <person name="Li L.F."/>
            <person name="Wei W."/>
            <person name="Gao Y.C."/>
            <person name="Liu J.Z."/>
            <person name="Shao H.Z."/>
            <person name="Wang X."/>
            <person name="Wang C.C."/>
            <person name="Yang T.C."/>
            <person name="Huo Q.B."/>
            <person name="Li W."/>
            <person name="Chen H.Y."/>
            <person name="Chen S.E."/>
            <person name="Zhou L.G."/>
            <person name="Ni X.B."/>
            <person name="Tian J.H."/>
            <person name="Sheng Y."/>
            <person name="Liu T."/>
            <person name="Pan Y.S."/>
            <person name="Xia L.Y."/>
            <person name="Li J."/>
            <person name="Zhao F."/>
            <person name="Cao W.C."/>
        </authorList>
    </citation>
    <scope>NUCLEOTIDE SEQUENCE</scope>
    <source>
        <strain evidence="1">Rmic-2018</strain>
    </source>
</reference>